<feature type="non-terminal residue" evidence="2">
    <location>
        <position position="1"/>
    </location>
</feature>
<gene>
    <name evidence="2" type="ORF">Hypma_014050</name>
</gene>
<protein>
    <submittedName>
        <fullName evidence="2">Uncharacterized protein</fullName>
    </submittedName>
</protein>
<organism evidence="2 3">
    <name type="scientific">Hypsizygus marmoreus</name>
    <name type="common">White beech mushroom</name>
    <name type="synonym">Agaricus marmoreus</name>
    <dbReference type="NCBI Taxonomy" id="39966"/>
    <lineage>
        <taxon>Eukaryota</taxon>
        <taxon>Fungi</taxon>
        <taxon>Dikarya</taxon>
        <taxon>Basidiomycota</taxon>
        <taxon>Agaricomycotina</taxon>
        <taxon>Agaricomycetes</taxon>
        <taxon>Agaricomycetidae</taxon>
        <taxon>Agaricales</taxon>
        <taxon>Tricholomatineae</taxon>
        <taxon>Lyophyllaceae</taxon>
        <taxon>Hypsizygus</taxon>
    </lineage>
</organism>
<feature type="region of interest" description="Disordered" evidence="1">
    <location>
        <begin position="375"/>
        <end position="403"/>
    </location>
</feature>
<dbReference type="AlphaFoldDB" id="A0A369KDP4"/>
<accession>A0A369KDP4</accession>
<dbReference type="EMBL" id="LUEZ02000009">
    <property type="protein sequence ID" value="RDB29854.1"/>
    <property type="molecule type" value="Genomic_DNA"/>
</dbReference>
<dbReference type="Proteomes" id="UP000076154">
    <property type="component" value="Unassembled WGS sequence"/>
</dbReference>
<keyword evidence="3" id="KW-1185">Reference proteome</keyword>
<reference evidence="2" key="1">
    <citation type="submission" date="2018-04" db="EMBL/GenBank/DDBJ databases">
        <title>Whole genome sequencing of Hypsizygus marmoreus.</title>
        <authorList>
            <person name="Choi I.-G."/>
            <person name="Min B."/>
            <person name="Kim J.-G."/>
            <person name="Kim S."/>
            <person name="Oh Y.-L."/>
            <person name="Kong W.-S."/>
            <person name="Park H."/>
            <person name="Jeong J."/>
            <person name="Song E.-S."/>
        </authorList>
    </citation>
    <scope>NUCLEOTIDE SEQUENCE [LARGE SCALE GENOMIC DNA]</scope>
    <source>
        <strain evidence="2">51987-8</strain>
    </source>
</reference>
<dbReference type="Pfam" id="PF20414">
    <property type="entry name" value="DUF6698"/>
    <property type="match status" value="1"/>
</dbReference>
<proteinExistence type="predicted"/>
<dbReference type="STRING" id="39966.A0A369KDP4"/>
<name>A0A369KDP4_HYPMA</name>
<evidence type="ECO:0000313" key="2">
    <source>
        <dbReference type="EMBL" id="RDB29854.1"/>
    </source>
</evidence>
<feature type="non-terminal residue" evidence="2">
    <location>
        <position position="403"/>
    </location>
</feature>
<dbReference type="InParanoid" id="A0A369KDP4"/>
<dbReference type="InterPro" id="IPR046521">
    <property type="entry name" value="DUF6698"/>
</dbReference>
<sequence>ANGGNDGNFYSRGGSDGGLKGKKFLLLGSSSTISFGCPPVRIQKKKILPRLLTNYSSRCPFSATADPLVHHGRHFGRAIFAFCNIKSLLVNGLIRMDRGVEGDNSDLPTSKERHEEKVFQALLKLCRGLEDRLLGSSEEEVELIADLIQKGANASRADDTKGMKSTIIDWITPPNQALTPSLNRRSKYDRGFNHERTGSLLCPTGLDWTDTTIKEKLKTGEMHVRGDQWPIFLYADLKYDQENPWNGLLKNQILVLAYKHVFTSPSSVDDDDPKISKAGNARIHGMTCVTTASLAYIATQVRFALSSANTFSRTDTVTDSERFYNSLLDILEDVDEQQEVSQLLAWWNRKIFPHTAPESVLAPVQGSALERIRQKRAEVAATTATAGGSGSENQELNRSHRRP</sequence>
<evidence type="ECO:0000313" key="3">
    <source>
        <dbReference type="Proteomes" id="UP000076154"/>
    </source>
</evidence>
<dbReference type="OrthoDB" id="3220614at2759"/>
<comment type="caution">
    <text evidence="2">The sequence shown here is derived from an EMBL/GenBank/DDBJ whole genome shotgun (WGS) entry which is preliminary data.</text>
</comment>
<evidence type="ECO:0000256" key="1">
    <source>
        <dbReference type="SAM" id="MobiDB-lite"/>
    </source>
</evidence>